<keyword evidence="1" id="KW-1133">Transmembrane helix</keyword>
<protein>
    <recommendedName>
        <fullName evidence="4">DUF2127 domain-containing protein</fullName>
    </recommendedName>
</protein>
<dbReference type="RefSeq" id="WP_037281257.1">
    <property type="nucleotide sequence ID" value="NZ_KK088582.1"/>
</dbReference>
<name>A0A017HVW7_9RHOB</name>
<keyword evidence="1" id="KW-0472">Membrane</keyword>
<dbReference type="EMBL" id="AOSK01000021">
    <property type="protein sequence ID" value="EYD77899.1"/>
    <property type="molecule type" value="Genomic_DNA"/>
</dbReference>
<organism evidence="2 3">
    <name type="scientific">Rubellimicrobium mesophilum DSM 19309</name>
    <dbReference type="NCBI Taxonomy" id="442562"/>
    <lineage>
        <taxon>Bacteria</taxon>
        <taxon>Pseudomonadati</taxon>
        <taxon>Pseudomonadota</taxon>
        <taxon>Alphaproteobacteria</taxon>
        <taxon>Rhodobacterales</taxon>
        <taxon>Roseobacteraceae</taxon>
        <taxon>Rubellimicrobium</taxon>
    </lineage>
</organism>
<dbReference type="InterPro" id="IPR021125">
    <property type="entry name" value="DUF2127"/>
</dbReference>
<sequence length="163" mass="17612">MARERPDLLHAAFVLGLFGKALLGLGQFAGGVALAMSPPGTLPRLVDWMARNELAEDPTDPFARAVERLLAHANLAPGGVYTVYLLVHGLLNLFIVAGLALRLPRAHAFAMLCLAGFVAYQVSEFVRTGDPILLVLSAYDLGVILLVRHEGRRANSLPHRSRP</sequence>
<dbReference type="Proteomes" id="UP000019666">
    <property type="component" value="Unassembled WGS sequence"/>
</dbReference>
<dbReference type="Pfam" id="PF09900">
    <property type="entry name" value="DUF2127"/>
    <property type="match status" value="1"/>
</dbReference>
<keyword evidence="3" id="KW-1185">Reference proteome</keyword>
<comment type="caution">
    <text evidence="2">The sequence shown here is derived from an EMBL/GenBank/DDBJ whole genome shotgun (WGS) entry which is preliminary data.</text>
</comment>
<evidence type="ECO:0000256" key="1">
    <source>
        <dbReference type="SAM" id="Phobius"/>
    </source>
</evidence>
<feature type="transmembrane region" description="Helical" evidence="1">
    <location>
        <begin position="81"/>
        <end position="101"/>
    </location>
</feature>
<dbReference type="AlphaFoldDB" id="A0A017HVW7"/>
<evidence type="ECO:0008006" key="4">
    <source>
        <dbReference type="Google" id="ProtNLM"/>
    </source>
</evidence>
<keyword evidence="1" id="KW-0812">Transmembrane</keyword>
<evidence type="ECO:0000313" key="2">
    <source>
        <dbReference type="EMBL" id="EYD77899.1"/>
    </source>
</evidence>
<accession>A0A017HVW7</accession>
<dbReference type="STRING" id="442562.Rumeso_00626"/>
<evidence type="ECO:0000313" key="3">
    <source>
        <dbReference type="Proteomes" id="UP000019666"/>
    </source>
</evidence>
<gene>
    <name evidence="2" type="ORF">Rumeso_00626</name>
</gene>
<proteinExistence type="predicted"/>
<dbReference type="HOGENOM" id="CLU_117208_1_0_5"/>
<reference evidence="2 3" key="1">
    <citation type="submission" date="2013-02" db="EMBL/GenBank/DDBJ databases">
        <authorList>
            <person name="Fiebig A."/>
            <person name="Goeker M."/>
            <person name="Klenk H.-P.P."/>
        </authorList>
    </citation>
    <scope>NUCLEOTIDE SEQUENCE [LARGE SCALE GENOMIC DNA]</scope>
    <source>
        <strain evidence="2 3">DSM 19309</strain>
    </source>
</reference>